<dbReference type="PRINTS" id="PR00723">
    <property type="entry name" value="SUBTILISIN"/>
</dbReference>
<dbReference type="PROSITE" id="PS51892">
    <property type="entry name" value="SUBTILASE"/>
    <property type="match status" value="1"/>
</dbReference>
<comment type="similarity">
    <text evidence="2 10">Belongs to the peptidase S8 family.</text>
</comment>
<feature type="active site" description="Charge relay system" evidence="10">
    <location>
        <position position="266"/>
    </location>
</feature>
<evidence type="ECO:0000313" key="17">
    <source>
        <dbReference type="Proteomes" id="UP000694941"/>
    </source>
</evidence>
<dbReference type="InterPro" id="IPR000209">
    <property type="entry name" value="Peptidase_S8/S53_dom"/>
</dbReference>
<name>A0ABM1B2T7_LIMPO</name>
<keyword evidence="17" id="KW-1185">Reference proteome</keyword>
<feature type="domain" description="Tripeptidyl peptidase II second Ig-like" evidence="13">
    <location>
        <begin position="784"/>
        <end position="967"/>
    </location>
</feature>
<dbReference type="Pfam" id="PF21316">
    <property type="entry name" value="TPPII_GBD"/>
    <property type="match status" value="1"/>
</dbReference>
<feature type="compositionally biased region" description="Polar residues" evidence="11">
    <location>
        <begin position="1163"/>
        <end position="1177"/>
    </location>
</feature>
<feature type="region of interest" description="Disordered" evidence="11">
    <location>
        <begin position="1150"/>
        <end position="1191"/>
    </location>
</feature>
<evidence type="ECO:0000256" key="9">
    <source>
        <dbReference type="ARBA" id="ARBA00032232"/>
    </source>
</evidence>
<comment type="catalytic activity">
    <reaction evidence="1">
        <text>Release of an N-terminal tripeptide from a polypeptide.</text>
        <dbReference type="EC" id="3.4.14.10"/>
    </reaction>
</comment>
<dbReference type="InterPro" id="IPR015500">
    <property type="entry name" value="Peptidase_S8_subtilisin-rel"/>
</dbReference>
<dbReference type="RefSeq" id="XP_013773642.1">
    <property type="nucleotide sequence ID" value="XM_013918188.2"/>
</dbReference>
<accession>A0ABM1B2T7</accession>
<dbReference type="EC" id="3.4.14.10" evidence="3"/>
<sequence length="1289" mass="143200">MAADFVDDFPIWGLLPKRETGVSAFLSKYPEYDGRGVIIAILDSGIDPGAPGLQKTSHGEAKIIDMVDASGAGDVKTSTIVEAKDGEIDGITGRKLKIPDSWHNPSGKYHIGVKNGYELYPKVLKERIQSDWKENSWDPNHKLIQAEAIRCLQEFDNKHPDSSQLTAEERLEREELDARVEVLTTLEKKYKNDGPVYDCVVFHDGDMWRAAIDTSEVGDLESCALLGTYRETLQFATLTQKDMLNYAVNIYDEGNLLEIVTTSSSHGTHVASISAAYFPDQPDKNGIAPGAQLVSICIGDNRLGTMETGAALVRAMAKVIQLKCDVINMSYGEHGHWSGGRVMDMVHEVVNKYGVIMVSSAGNNGPCLSTVGTPPTMQSLSVIGVGAYVSPDMAAVEYSLCEKVLGMGYTWTSRGPTLNGDLGVCISAPGGAITSVPNWTLRGAQLMNGTSMSSPHVSGAMGVLLSACKARNIPYSPYSIRRAVENTALKVDSWDAFSMGYGLLQVEKAFDHIVDNAGNIERDIRFHVECNNKYGGIYLRNSHDFRTPKVIQITVEPFFLDDQNADPHQKISFQMNLRIVCDCTWLMAPTHLSMAYSARSFSVKVDARGLSPGAHFTLVRAYDVQNPQKGPVFSVPVTVIKPQKITENTDWELAVTGVMMKPGAIVREFIEIPRGATWAVIKIKSHNQERSSTFILHSIQLQPQMSCTGQEFFKRVQLGPQGEMTLACPVKDNRTSEFCIARWWTNSHDIVIDYSIAFRGLKPNQPNITMIGADGIHRVEIASLLKQEEALPVVCLKHHVQVLRPTENKLVPLGCRDIIPKGRQIYGLQLNYTFTIMKQCEVTPSCPLLCDLLYESEYEGQLWMLFDSNKQLIYTGDAYPSKYSVKLEKGDYTVKLQVRHEQRSLLEKITDMPLLVQSKLPSSLSLDIYADHSEALIGGKKFCTAILKPGAACPVFITPLPSEKLSKCWTAGQYLTGTITYAKDDLGKKSDIYSFKYIIPEIPKKTSLNKAHTEKEKTPEEMFTEALRDLKISWISKLKGKCSDDLYEDMISKDPGHVPLLQARLQYLDGNKAERQSNLQEIIKVGDSILSQIDITELLAALGAKKDPLGNNNNNHKMSQEKHKLVIIDTLVKKGMALCDLKEDITDQCESKGAGLDTEKTSSKSLSTQGIVNSTQQSDGSGESENGKKSSMVCSSSSVVKDINKIYIELQKFVDVSDSKAAPFTEKHALFHNHYGRAIKLLLKLQEEKALQTVEKRLIELFQNLGWNHCSQLYERSFFVRYPPDYRLF</sequence>
<evidence type="ECO:0000256" key="8">
    <source>
        <dbReference type="ARBA" id="ARBA00022825"/>
    </source>
</evidence>
<feature type="domain" description="Peptidase S8/S53" evidence="12">
    <location>
        <begin position="34"/>
        <end position="502"/>
    </location>
</feature>
<dbReference type="Pfam" id="PF21223">
    <property type="entry name" value="TPPII_Ig-like-1"/>
    <property type="match status" value="1"/>
</dbReference>
<feature type="domain" description="Tripeptidyl-peptidase II first Ig-like" evidence="15">
    <location>
        <begin position="524"/>
        <end position="640"/>
    </location>
</feature>
<evidence type="ECO:0000259" key="16">
    <source>
        <dbReference type="Pfam" id="PF21316"/>
    </source>
</evidence>
<dbReference type="PROSITE" id="PS00138">
    <property type="entry name" value="SUBTILASE_SER"/>
    <property type="match status" value="1"/>
</dbReference>
<dbReference type="GeneID" id="106458658"/>
<dbReference type="InterPro" id="IPR048384">
    <property type="entry name" value="TPPII_GBD"/>
</dbReference>
<keyword evidence="6 10" id="KW-0645">Protease</keyword>
<evidence type="ECO:0000259" key="15">
    <source>
        <dbReference type="Pfam" id="PF21223"/>
    </source>
</evidence>
<dbReference type="Gene3D" id="2.60.40.3170">
    <property type="match status" value="1"/>
</dbReference>
<dbReference type="Pfam" id="PF12580">
    <property type="entry name" value="TPPII"/>
    <property type="match status" value="1"/>
</dbReference>
<proteinExistence type="inferred from homology"/>
<dbReference type="InterPro" id="IPR050131">
    <property type="entry name" value="Peptidase_S8_subtilisin-like"/>
</dbReference>
<dbReference type="InterPro" id="IPR022229">
    <property type="entry name" value="TPPII_Ig-like-2"/>
</dbReference>
<dbReference type="Gene3D" id="6.10.250.3080">
    <property type="match status" value="1"/>
</dbReference>
<feature type="domain" description="Tripeptidyl-peptidase II galactose-binding" evidence="16">
    <location>
        <begin position="660"/>
        <end position="746"/>
    </location>
</feature>
<dbReference type="Pfam" id="PF12583">
    <property type="entry name" value="TPPII_C"/>
    <property type="match status" value="1"/>
</dbReference>
<dbReference type="Gene3D" id="3.40.50.200">
    <property type="entry name" value="Peptidase S8/S53 domain"/>
    <property type="match status" value="1"/>
</dbReference>
<dbReference type="Proteomes" id="UP000694941">
    <property type="component" value="Unplaced"/>
</dbReference>
<dbReference type="InterPro" id="IPR023828">
    <property type="entry name" value="Peptidase_S8_Ser-AS"/>
</dbReference>
<evidence type="ECO:0000256" key="4">
    <source>
        <dbReference type="ARBA" id="ARBA00020244"/>
    </source>
</evidence>
<dbReference type="Gene3D" id="2.20.25.690">
    <property type="match status" value="1"/>
</dbReference>
<dbReference type="InterPro" id="IPR046939">
    <property type="entry name" value="TPPII_C_sf"/>
</dbReference>
<evidence type="ECO:0000313" key="18">
    <source>
        <dbReference type="RefSeq" id="XP_013773642.1"/>
    </source>
</evidence>
<dbReference type="InterPro" id="IPR048383">
    <property type="entry name" value="TPPII_Ig-like-1"/>
</dbReference>
<feature type="active site" description="Charge relay system" evidence="10">
    <location>
        <position position="451"/>
    </location>
</feature>
<dbReference type="Pfam" id="PF00082">
    <property type="entry name" value="Peptidase_S8"/>
    <property type="match status" value="1"/>
</dbReference>
<dbReference type="InterPro" id="IPR022232">
    <property type="entry name" value="TPPII_C_art"/>
</dbReference>
<organism evidence="17 18">
    <name type="scientific">Limulus polyphemus</name>
    <name type="common">Atlantic horseshoe crab</name>
    <dbReference type="NCBI Taxonomy" id="6850"/>
    <lineage>
        <taxon>Eukaryota</taxon>
        <taxon>Metazoa</taxon>
        <taxon>Ecdysozoa</taxon>
        <taxon>Arthropoda</taxon>
        <taxon>Chelicerata</taxon>
        <taxon>Merostomata</taxon>
        <taxon>Xiphosura</taxon>
        <taxon>Limulidae</taxon>
        <taxon>Limulus</taxon>
    </lineage>
</organism>
<dbReference type="Gene3D" id="1.25.40.710">
    <property type="match status" value="1"/>
</dbReference>
<evidence type="ECO:0000256" key="1">
    <source>
        <dbReference type="ARBA" id="ARBA00001910"/>
    </source>
</evidence>
<dbReference type="CDD" id="cd04857">
    <property type="entry name" value="Peptidases_S8_Tripeptidyl_Aminopeptidase_II"/>
    <property type="match status" value="1"/>
</dbReference>
<evidence type="ECO:0000256" key="5">
    <source>
        <dbReference type="ARBA" id="ARBA00022438"/>
    </source>
</evidence>
<feature type="compositionally biased region" description="Low complexity" evidence="11">
    <location>
        <begin position="1178"/>
        <end position="1191"/>
    </location>
</feature>
<evidence type="ECO:0000259" key="14">
    <source>
        <dbReference type="Pfam" id="PF12583"/>
    </source>
</evidence>
<keyword evidence="5" id="KW-0031">Aminopeptidase</keyword>
<keyword evidence="8 10" id="KW-0720">Serine protease</keyword>
<evidence type="ECO:0000256" key="7">
    <source>
        <dbReference type="ARBA" id="ARBA00022801"/>
    </source>
</evidence>
<dbReference type="InterPro" id="IPR034051">
    <property type="entry name" value="TPP_II_domain"/>
</dbReference>
<dbReference type="PANTHER" id="PTHR43806:SF14">
    <property type="entry name" value="TRIPEPTIDYL-PEPTIDASE 2"/>
    <property type="match status" value="1"/>
</dbReference>
<keyword evidence="7 10" id="KW-0378">Hydrolase</keyword>
<evidence type="ECO:0000259" key="12">
    <source>
        <dbReference type="Pfam" id="PF00082"/>
    </source>
</evidence>
<dbReference type="SUPFAM" id="SSF52743">
    <property type="entry name" value="Subtilisin-like"/>
    <property type="match status" value="1"/>
</dbReference>
<evidence type="ECO:0000256" key="11">
    <source>
        <dbReference type="SAM" id="MobiDB-lite"/>
    </source>
</evidence>
<feature type="domain" description="Tripeptidyl peptidase II C-terminal" evidence="14">
    <location>
        <begin position="1012"/>
        <end position="1074"/>
    </location>
</feature>
<protein>
    <recommendedName>
        <fullName evidence="4">Tripeptidyl-peptidase 2</fullName>
        <ecNumber evidence="3">3.4.14.10</ecNumber>
    </recommendedName>
    <alternativeName>
        <fullName evidence="9">Tripeptidyl aminopeptidase</fullName>
    </alternativeName>
</protein>
<evidence type="ECO:0000256" key="2">
    <source>
        <dbReference type="ARBA" id="ARBA00011073"/>
    </source>
</evidence>
<evidence type="ECO:0000256" key="6">
    <source>
        <dbReference type="ARBA" id="ARBA00022670"/>
    </source>
</evidence>
<gene>
    <name evidence="18" type="primary">LOC106458658</name>
</gene>
<evidence type="ECO:0000259" key="13">
    <source>
        <dbReference type="Pfam" id="PF12580"/>
    </source>
</evidence>
<dbReference type="PANTHER" id="PTHR43806">
    <property type="entry name" value="PEPTIDASE S8"/>
    <property type="match status" value="1"/>
</dbReference>
<dbReference type="InterPro" id="IPR036852">
    <property type="entry name" value="Peptidase_S8/S53_dom_sf"/>
</dbReference>
<dbReference type="InterPro" id="IPR046940">
    <property type="entry name" value="TPPII_Ig-like_sf"/>
</dbReference>
<evidence type="ECO:0000256" key="3">
    <source>
        <dbReference type="ARBA" id="ARBA00012462"/>
    </source>
</evidence>
<reference evidence="18" key="1">
    <citation type="submission" date="2025-08" db="UniProtKB">
        <authorList>
            <consortium name="RefSeq"/>
        </authorList>
    </citation>
    <scope>IDENTIFICATION</scope>
    <source>
        <tissue evidence="18">Muscle</tissue>
    </source>
</reference>
<feature type="active site" description="Charge relay system" evidence="10">
    <location>
        <position position="43"/>
    </location>
</feature>
<evidence type="ECO:0000256" key="10">
    <source>
        <dbReference type="PROSITE-ProRule" id="PRU01240"/>
    </source>
</evidence>